<sequence>MKTGDEALWEQIQQRRGVSFSDSSVIYNLKTGFDFNNVRIMVLHLANVIFEKEISKWVDLNGNRIEKVPGYNITMMVPELGERRVKALNKKFWKQIWKLMMHSEPGKFQRNTLVQNMKYASPLPNPLMKYSILRHAMKSWIKNMTSELEKNILTQL</sequence>
<dbReference type="RefSeq" id="WP_077076049.1">
    <property type="nucleotide sequence ID" value="NZ_LT719092.1"/>
</dbReference>
<name>A0A1R4A6D6_9ARCH</name>
<dbReference type="KEGG" id="cdiv:CPM_0659"/>
<dbReference type="AlphaFoldDB" id="A0A1R4A6D6"/>
<dbReference type="Proteomes" id="UP000187822">
    <property type="component" value="Chromosome I"/>
</dbReference>
<keyword evidence="2" id="KW-1185">Reference proteome</keyword>
<evidence type="ECO:0000313" key="1">
    <source>
        <dbReference type="EMBL" id="SJK84522.1"/>
    </source>
</evidence>
<dbReference type="GeneID" id="30927284"/>
<reference evidence="2" key="1">
    <citation type="submission" date="2016-06" db="EMBL/GenBank/DDBJ databases">
        <authorList>
            <person name="Toshchakov V.S."/>
        </authorList>
    </citation>
    <scope>NUCLEOTIDE SEQUENCE [LARGE SCALE GENOMIC DNA]</scope>
    <source>
        <strain>PM4 (JCM 30641</strain>
        <strain evidence="2">\VKM B-2940)</strain>
    </source>
</reference>
<accession>A0A1R4A6D6</accession>
<proteinExistence type="predicted"/>
<protein>
    <submittedName>
        <fullName evidence="1">Uncharacterized protein</fullName>
    </submittedName>
</protein>
<gene>
    <name evidence="1" type="ORF">CPM_0659</name>
</gene>
<dbReference type="EMBL" id="LT719092">
    <property type="protein sequence ID" value="SJK84522.1"/>
    <property type="molecule type" value="Genomic_DNA"/>
</dbReference>
<evidence type="ECO:0000313" key="2">
    <source>
        <dbReference type="Proteomes" id="UP000187822"/>
    </source>
</evidence>
<organism evidence="1 2">
    <name type="scientific">Cuniculiplasma divulgatum</name>
    <dbReference type="NCBI Taxonomy" id="1673428"/>
    <lineage>
        <taxon>Archaea</taxon>
        <taxon>Methanobacteriati</taxon>
        <taxon>Thermoplasmatota</taxon>
        <taxon>Thermoplasmata</taxon>
        <taxon>Thermoplasmatales</taxon>
        <taxon>Cuniculiplasmataceae</taxon>
        <taxon>Cuniculiplasma</taxon>
    </lineage>
</organism>